<evidence type="ECO:0000313" key="2">
    <source>
        <dbReference type="Proteomes" id="UP000268014"/>
    </source>
</evidence>
<organism evidence="1 2">
    <name type="scientific">Haemonchus placei</name>
    <name type="common">Barber's pole worm</name>
    <dbReference type="NCBI Taxonomy" id="6290"/>
    <lineage>
        <taxon>Eukaryota</taxon>
        <taxon>Metazoa</taxon>
        <taxon>Ecdysozoa</taxon>
        <taxon>Nematoda</taxon>
        <taxon>Chromadorea</taxon>
        <taxon>Rhabditida</taxon>
        <taxon>Rhabditina</taxon>
        <taxon>Rhabditomorpha</taxon>
        <taxon>Strongyloidea</taxon>
        <taxon>Trichostrongylidae</taxon>
        <taxon>Haemonchus</taxon>
    </lineage>
</organism>
<evidence type="ECO:0000313" key="1">
    <source>
        <dbReference type="EMBL" id="VDO43756.1"/>
    </source>
</evidence>
<sequence length="67" mass="7378">MHRKNGCRVASNISESNGTALGYRTQESDASFCLQQTNYISPTGPTKIPCDTFSSHKTFQKTNIPNP</sequence>
<keyword evidence="2" id="KW-1185">Reference proteome</keyword>
<dbReference type="EMBL" id="UZAF01017653">
    <property type="protein sequence ID" value="VDO43756.1"/>
    <property type="molecule type" value="Genomic_DNA"/>
</dbReference>
<protein>
    <submittedName>
        <fullName evidence="1">Uncharacterized protein</fullName>
    </submittedName>
</protein>
<gene>
    <name evidence="1" type="ORF">HPLM_LOCUS11756</name>
</gene>
<name>A0A3P7V8B6_HAEPC</name>
<proteinExistence type="predicted"/>
<dbReference type="AlphaFoldDB" id="A0A3P7V8B6"/>
<reference evidence="1 2" key="1">
    <citation type="submission" date="2018-11" db="EMBL/GenBank/DDBJ databases">
        <authorList>
            <consortium name="Pathogen Informatics"/>
        </authorList>
    </citation>
    <scope>NUCLEOTIDE SEQUENCE [LARGE SCALE GENOMIC DNA]</scope>
    <source>
        <strain evidence="1 2">MHpl1</strain>
    </source>
</reference>
<dbReference type="Proteomes" id="UP000268014">
    <property type="component" value="Unassembled WGS sequence"/>
</dbReference>
<accession>A0A3P7V8B6</accession>